<feature type="transmembrane region" description="Helical" evidence="1">
    <location>
        <begin position="12"/>
        <end position="33"/>
    </location>
</feature>
<feature type="transmembrane region" description="Helical" evidence="1">
    <location>
        <begin position="104"/>
        <end position="121"/>
    </location>
</feature>
<accession>A0A1H2CGG5</accession>
<dbReference type="InterPro" id="IPR005530">
    <property type="entry name" value="SPW"/>
</dbReference>
<feature type="transmembrane region" description="Helical" evidence="1">
    <location>
        <begin position="71"/>
        <end position="92"/>
    </location>
</feature>
<sequence length="146" mass="16345">MKPFISTSFYGVMNYLLSITIMTSPWLFGFSQIGGCSLLLPIFFGWLQFVMAVFSNNSHGFIKVFPMEMHFFLDVIIGSFLLASPFVFGFAYDREGVFGHVDGVFLPQVILGGLLCIMGIFTTKSPFTTGPEHRMPQGQLWSTDSE</sequence>
<evidence type="ECO:0000313" key="4">
    <source>
        <dbReference type="Proteomes" id="UP000199679"/>
    </source>
</evidence>
<dbReference type="AlphaFoldDB" id="A0A1H2CGG5"/>
<dbReference type="RefSeq" id="WP_091379913.1">
    <property type="nucleotide sequence ID" value="NZ_LT629740.1"/>
</dbReference>
<feature type="domain" description="SPW repeat-containing integral membrane" evidence="2">
    <location>
        <begin position="12"/>
        <end position="119"/>
    </location>
</feature>
<reference evidence="3 4" key="1">
    <citation type="submission" date="2016-10" db="EMBL/GenBank/DDBJ databases">
        <authorList>
            <person name="de Groot N.N."/>
        </authorList>
    </citation>
    <scope>NUCLEOTIDE SEQUENCE [LARGE SCALE GENOMIC DNA]</scope>
    <source>
        <strain evidence="3 4">MP1X4</strain>
    </source>
</reference>
<evidence type="ECO:0000259" key="2">
    <source>
        <dbReference type="Pfam" id="PF03779"/>
    </source>
</evidence>
<dbReference type="Pfam" id="PF03779">
    <property type="entry name" value="SPW"/>
    <property type="match status" value="1"/>
</dbReference>
<proteinExistence type="predicted"/>
<organism evidence="3 4">
    <name type="scientific">Mucilaginibacter mallensis</name>
    <dbReference type="NCBI Taxonomy" id="652787"/>
    <lineage>
        <taxon>Bacteria</taxon>
        <taxon>Pseudomonadati</taxon>
        <taxon>Bacteroidota</taxon>
        <taxon>Sphingobacteriia</taxon>
        <taxon>Sphingobacteriales</taxon>
        <taxon>Sphingobacteriaceae</taxon>
        <taxon>Mucilaginibacter</taxon>
    </lineage>
</organism>
<feature type="transmembrane region" description="Helical" evidence="1">
    <location>
        <begin position="39"/>
        <end position="59"/>
    </location>
</feature>
<name>A0A1H2CGG5_MUCMA</name>
<dbReference type="OrthoDB" id="129082at2"/>
<evidence type="ECO:0000256" key="1">
    <source>
        <dbReference type="SAM" id="Phobius"/>
    </source>
</evidence>
<keyword evidence="4" id="KW-1185">Reference proteome</keyword>
<dbReference type="Proteomes" id="UP000199679">
    <property type="component" value="Chromosome I"/>
</dbReference>
<keyword evidence="1" id="KW-1133">Transmembrane helix</keyword>
<gene>
    <name evidence="3" type="ORF">SAMN05216490_5036</name>
</gene>
<dbReference type="STRING" id="652787.SAMN05216490_5036"/>
<protein>
    <recommendedName>
        <fullName evidence="2">SPW repeat-containing integral membrane domain-containing protein</fullName>
    </recommendedName>
</protein>
<keyword evidence="1" id="KW-0812">Transmembrane</keyword>
<keyword evidence="1" id="KW-0472">Membrane</keyword>
<evidence type="ECO:0000313" key="3">
    <source>
        <dbReference type="EMBL" id="SDT69578.1"/>
    </source>
</evidence>
<dbReference type="EMBL" id="LT629740">
    <property type="protein sequence ID" value="SDT69578.1"/>
    <property type="molecule type" value="Genomic_DNA"/>
</dbReference>